<keyword evidence="3" id="KW-1185">Reference proteome</keyword>
<dbReference type="Gramene" id="Bo1g072360.1">
    <property type="protein sequence ID" value="Bo1g072360.1"/>
    <property type="gene ID" value="Bo1g072360"/>
</dbReference>
<dbReference type="HOGENOM" id="CLU_423566_0_0_1"/>
<evidence type="ECO:0000256" key="1">
    <source>
        <dbReference type="SAM" id="MobiDB-lite"/>
    </source>
</evidence>
<feature type="compositionally biased region" description="Basic and acidic residues" evidence="1">
    <location>
        <begin position="450"/>
        <end position="462"/>
    </location>
</feature>
<evidence type="ECO:0000313" key="3">
    <source>
        <dbReference type="Proteomes" id="UP000032141"/>
    </source>
</evidence>
<sequence>MKSWKTTGKLFFKKKSNWNIIPKRTIKSAESVVRIPSHIGSANSQLHQRFTVDTEGTRERERYHWKDLDARFSDHLFDRQMDVRSESYGHFFLAKNKAVEMQRQFRPVSVGVVAVCVYDHPGDEATLVKQMVSDRTLPEYHIDLISERSGVALLEPSRSIRRFLRDVWTSDAALVGGGSETSGLATQIVWGMGAETFAFDAALEGGGTETDCTSDATYASCLFMLELNFYSGSSITQMRLTSRSDCYRAGALGVCISFVSRVQRLSACGCVTLLPPPKLQAISPRVFVIGDYVLCLEGRLVQRLVRDGVLFYDIILGWTCYHDIELQFGYCIPSGKDNQVTNALGRHMSDVSGTKEVHEFTRIFASLRLCAITVDGETDGLGTLEHAVLLWRIPQAHLYCVTESDMSDGYDRGSVIYHVIFELAFAGVKMRHDTLGMEKPCRNVTGTATMKEKPSLHPKSESRALQTRFGGTEERSIKYESDPQTVNFISVLPLIQKEPRNGRDIIGKISMPETVPTSLGVSEKVDRNNSVWKFVICVYDHPGDEAILVKKMVSDRTLPEYHIDLISESFGVALLEPSRSIRRFLRFLQNPWQRDIWTSDAALVGEGSETSGLATQTVWGVGAETFAFDAALEGGGVLFVHVRAKLP</sequence>
<proteinExistence type="predicted"/>
<organism evidence="2 3">
    <name type="scientific">Brassica oleracea var. oleracea</name>
    <dbReference type="NCBI Taxonomy" id="109376"/>
    <lineage>
        <taxon>Eukaryota</taxon>
        <taxon>Viridiplantae</taxon>
        <taxon>Streptophyta</taxon>
        <taxon>Embryophyta</taxon>
        <taxon>Tracheophyta</taxon>
        <taxon>Spermatophyta</taxon>
        <taxon>Magnoliopsida</taxon>
        <taxon>eudicotyledons</taxon>
        <taxon>Gunneridae</taxon>
        <taxon>Pentapetalae</taxon>
        <taxon>rosids</taxon>
        <taxon>malvids</taxon>
        <taxon>Brassicales</taxon>
        <taxon>Brassicaceae</taxon>
        <taxon>Brassiceae</taxon>
        <taxon>Brassica</taxon>
    </lineage>
</organism>
<reference evidence="2" key="2">
    <citation type="submission" date="2015-03" db="UniProtKB">
        <authorList>
            <consortium name="EnsemblPlants"/>
        </authorList>
    </citation>
    <scope>IDENTIFICATION</scope>
</reference>
<evidence type="ECO:0000313" key="2">
    <source>
        <dbReference type="EnsemblPlants" id="Bo1g072360.1"/>
    </source>
</evidence>
<dbReference type="AlphaFoldDB" id="A0A0D3A901"/>
<name>A0A0D3A901_BRAOL</name>
<accession>A0A0D3A901</accession>
<feature type="region of interest" description="Disordered" evidence="1">
    <location>
        <begin position="450"/>
        <end position="469"/>
    </location>
</feature>
<protein>
    <submittedName>
        <fullName evidence="2">Uncharacterized protein</fullName>
    </submittedName>
</protein>
<dbReference type="Proteomes" id="UP000032141">
    <property type="component" value="Chromosome C1"/>
</dbReference>
<dbReference type="EnsemblPlants" id="Bo1g072360.1">
    <property type="protein sequence ID" value="Bo1g072360.1"/>
    <property type="gene ID" value="Bo1g072360"/>
</dbReference>
<reference evidence="2 3" key="1">
    <citation type="journal article" date="2014" name="Genome Biol.">
        <title>Transcriptome and methylome profiling reveals relics of genome dominance in the mesopolyploid Brassica oleracea.</title>
        <authorList>
            <person name="Parkin I.A."/>
            <person name="Koh C."/>
            <person name="Tang H."/>
            <person name="Robinson S.J."/>
            <person name="Kagale S."/>
            <person name="Clarke W.E."/>
            <person name="Town C.D."/>
            <person name="Nixon J."/>
            <person name="Krishnakumar V."/>
            <person name="Bidwell S.L."/>
            <person name="Denoeud F."/>
            <person name="Belcram H."/>
            <person name="Links M.G."/>
            <person name="Just J."/>
            <person name="Clarke C."/>
            <person name="Bender T."/>
            <person name="Huebert T."/>
            <person name="Mason A.S."/>
            <person name="Pires J.C."/>
            <person name="Barker G."/>
            <person name="Moore J."/>
            <person name="Walley P.G."/>
            <person name="Manoli S."/>
            <person name="Batley J."/>
            <person name="Edwards D."/>
            <person name="Nelson M.N."/>
            <person name="Wang X."/>
            <person name="Paterson A.H."/>
            <person name="King G."/>
            <person name="Bancroft I."/>
            <person name="Chalhoub B."/>
            <person name="Sharpe A.G."/>
        </authorList>
    </citation>
    <scope>NUCLEOTIDE SEQUENCE</scope>
    <source>
        <strain evidence="2 3">cv. TO1000</strain>
    </source>
</reference>